<keyword evidence="1" id="KW-1133">Transmembrane helix</keyword>
<reference evidence="3" key="1">
    <citation type="submission" date="2016-06" db="EMBL/GenBank/DDBJ databases">
        <authorList>
            <person name="Varghese N."/>
            <person name="Submissions Spin"/>
        </authorList>
    </citation>
    <scope>NUCLEOTIDE SEQUENCE [LARGE SCALE GENOMIC DNA]</scope>
    <source>
        <strain evidence="3">DSM 44830</strain>
    </source>
</reference>
<protein>
    <submittedName>
        <fullName evidence="2">ABC-2 type transport system permease protein</fullName>
    </submittedName>
</protein>
<evidence type="ECO:0000256" key="1">
    <source>
        <dbReference type="SAM" id="Phobius"/>
    </source>
</evidence>
<evidence type="ECO:0000313" key="2">
    <source>
        <dbReference type="EMBL" id="SCF13898.1"/>
    </source>
</evidence>
<feature type="transmembrane region" description="Helical" evidence="1">
    <location>
        <begin position="173"/>
        <end position="191"/>
    </location>
</feature>
<feature type="transmembrane region" description="Helical" evidence="1">
    <location>
        <begin position="269"/>
        <end position="287"/>
    </location>
</feature>
<gene>
    <name evidence="2" type="ORF">GA0070564_103446</name>
</gene>
<feature type="transmembrane region" description="Helical" evidence="1">
    <location>
        <begin position="49"/>
        <end position="72"/>
    </location>
</feature>
<dbReference type="EMBL" id="FMCX01000003">
    <property type="protein sequence ID" value="SCF13898.1"/>
    <property type="molecule type" value="Genomic_DNA"/>
</dbReference>
<feature type="transmembrane region" description="Helical" evidence="1">
    <location>
        <begin position="198"/>
        <end position="221"/>
    </location>
</feature>
<dbReference type="Proteomes" id="UP000199504">
    <property type="component" value="Unassembled WGS sequence"/>
</dbReference>
<dbReference type="AlphaFoldDB" id="A0A1C4XZL3"/>
<dbReference type="RefSeq" id="WP_091608493.1">
    <property type="nucleotide sequence ID" value="NZ_FMCX01000003.1"/>
</dbReference>
<keyword evidence="1" id="KW-0812">Transmembrane</keyword>
<evidence type="ECO:0000313" key="3">
    <source>
        <dbReference type="Proteomes" id="UP000199504"/>
    </source>
</evidence>
<organism evidence="2 3">
    <name type="scientific">Micromonospora mirobrigensis</name>
    <dbReference type="NCBI Taxonomy" id="262898"/>
    <lineage>
        <taxon>Bacteria</taxon>
        <taxon>Bacillati</taxon>
        <taxon>Actinomycetota</taxon>
        <taxon>Actinomycetes</taxon>
        <taxon>Micromonosporales</taxon>
        <taxon>Micromonosporaceae</taxon>
        <taxon>Micromonospora</taxon>
    </lineage>
</organism>
<keyword evidence="3" id="KW-1185">Reference proteome</keyword>
<dbReference type="OrthoDB" id="5495463at2"/>
<sequence>MSEPTGVIHDIGYQRYTGPRLGRGHVFGALYLHGVRTAFGLGRSAKAKIFPWLVVGVLTVVAAGATAVRAQFGQVVMTYAQFADAMAWLVIFFVAVAAPELVSRDLRSGVLPLYFSRPLPRGDYALAKLAALVTALWLLLGGPQLLMFLGAAFSTGDGMRGVWNELLDLLPGLLYAGLWAVVFASIGLLVASLTGKRAFAAGGIVAVFLMTTPIVGTLSIMPSATVNQLAFLASPSTLVGAVGSWALGDLLVPEGQRGGTMPIGGFGPLYAVAAAVLVAGCVTLLLLRYRKVAAR</sequence>
<accession>A0A1C4XZL3</accession>
<keyword evidence="1" id="KW-0472">Membrane</keyword>
<proteinExistence type="predicted"/>
<dbReference type="STRING" id="262898.GA0070564_103446"/>
<name>A0A1C4XZL3_9ACTN</name>
<feature type="transmembrane region" description="Helical" evidence="1">
    <location>
        <begin position="129"/>
        <end position="153"/>
    </location>
</feature>
<feature type="transmembrane region" description="Helical" evidence="1">
    <location>
        <begin position="78"/>
        <end position="98"/>
    </location>
</feature>